<dbReference type="GeneID" id="99809240"/>
<dbReference type="InterPro" id="IPR010718">
    <property type="entry name" value="DUF1294"/>
</dbReference>
<proteinExistence type="predicted"/>
<organism evidence="2 3">
    <name type="scientific">Pseudocitrobacter faecalis</name>
    <dbReference type="NCBI Taxonomy" id="1398493"/>
    <lineage>
        <taxon>Bacteria</taxon>
        <taxon>Pseudomonadati</taxon>
        <taxon>Pseudomonadota</taxon>
        <taxon>Gammaproteobacteria</taxon>
        <taxon>Enterobacterales</taxon>
        <taxon>Enterobacteriaceae</taxon>
        <taxon>Pseudocitrobacter</taxon>
    </lineage>
</organism>
<dbReference type="Pfam" id="PF06961">
    <property type="entry name" value="DUF1294"/>
    <property type="match status" value="1"/>
</dbReference>
<name>A0ABX9G1T9_9ENTR</name>
<sequence>MKLNKICYGLLAISFIASFWFLHPVWAWFLLVNVLTFFIYGADKFAARRSWQRVPERTLLMYGLVGGWPGGLAAQQLFRHKTQKQPFKRWFVASVVVNVVVLVGAVYGMGYWWG</sequence>
<comment type="caution">
    <text evidence="2">The sequence shown here is derived from an EMBL/GenBank/DDBJ whole genome shotgun (WGS) entry which is preliminary data.</text>
</comment>
<keyword evidence="3" id="KW-1185">Reference proteome</keyword>
<dbReference type="RefSeq" id="WP_113857640.1">
    <property type="nucleotide sequence ID" value="NZ_BNAA01000005.1"/>
</dbReference>
<evidence type="ECO:0000313" key="3">
    <source>
        <dbReference type="Proteomes" id="UP000253201"/>
    </source>
</evidence>
<reference evidence="2 3" key="1">
    <citation type="submission" date="2018-06" db="EMBL/GenBank/DDBJ databases">
        <title>Genomic Encyclopedia of Type Strains, Phase IV (KMG-IV): sequencing the most valuable type-strain genomes for metagenomic binning, comparative biology and taxonomic classification.</title>
        <authorList>
            <person name="Goeker M."/>
        </authorList>
    </citation>
    <scope>NUCLEOTIDE SEQUENCE [LARGE SCALE GENOMIC DNA]</scope>
    <source>
        <strain evidence="2 3">DSM 27453</strain>
    </source>
</reference>
<keyword evidence="1" id="KW-1133">Transmembrane helix</keyword>
<evidence type="ECO:0000256" key="1">
    <source>
        <dbReference type="SAM" id="Phobius"/>
    </source>
</evidence>
<feature type="transmembrane region" description="Helical" evidence="1">
    <location>
        <begin position="7"/>
        <end position="40"/>
    </location>
</feature>
<dbReference type="EMBL" id="QNRL01000003">
    <property type="protein sequence ID" value="RBP12500.1"/>
    <property type="molecule type" value="Genomic_DNA"/>
</dbReference>
<keyword evidence="1" id="KW-0812">Transmembrane</keyword>
<evidence type="ECO:0000313" key="2">
    <source>
        <dbReference type="EMBL" id="RBP12500.1"/>
    </source>
</evidence>
<dbReference type="Proteomes" id="UP000253201">
    <property type="component" value="Unassembled WGS sequence"/>
</dbReference>
<accession>A0ABX9G1T9</accession>
<keyword evidence="1" id="KW-0472">Membrane</keyword>
<feature type="transmembrane region" description="Helical" evidence="1">
    <location>
        <begin position="90"/>
        <end position="113"/>
    </location>
</feature>
<gene>
    <name evidence="2" type="ORF">DFQ50_103102</name>
</gene>
<protein>
    <submittedName>
        <fullName evidence="2">Uncharacterized membrane protein YsdA (DUF1294 family)</fullName>
    </submittedName>
</protein>